<feature type="region of interest" description="Disordered" evidence="10">
    <location>
        <begin position="740"/>
        <end position="763"/>
    </location>
</feature>
<keyword evidence="2 13" id="KW-0723">Serine/threonine-protein kinase</keyword>
<keyword evidence="4" id="KW-0677">Repeat</keyword>
<keyword evidence="5" id="KW-0547">Nucleotide-binding</keyword>
<dbReference type="GO" id="GO:0005524">
    <property type="term" value="F:ATP binding"/>
    <property type="evidence" value="ECO:0007669"/>
    <property type="project" value="UniProtKB-KW"/>
</dbReference>
<dbReference type="InterPro" id="IPR000719">
    <property type="entry name" value="Prot_kinase_dom"/>
</dbReference>
<evidence type="ECO:0000256" key="8">
    <source>
        <dbReference type="ARBA" id="ARBA00047899"/>
    </source>
</evidence>
<dbReference type="SMART" id="SM00220">
    <property type="entry name" value="S_TKc"/>
    <property type="match status" value="1"/>
</dbReference>
<evidence type="ECO:0000256" key="6">
    <source>
        <dbReference type="ARBA" id="ARBA00022777"/>
    </source>
</evidence>
<dbReference type="GO" id="GO:0004674">
    <property type="term" value="F:protein serine/threonine kinase activity"/>
    <property type="evidence" value="ECO:0007669"/>
    <property type="project" value="UniProtKB-KW"/>
</dbReference>
<feature type="domain" description="PASTA" evidence="12">
    <location>
        <begin position="570"/>
        <end position="637"/>
    </location>
</feature>
<dbReference type="CDD" id="cd06577">
    <property type="entry name" value="PASTA_pknB"/>
    <property type="match status" value="5"/>
</dbReference>
<evidence type="ECO:0000256" key="10">
    <source>
        <dbReference type="SAM" id="MobiDB-lite"/>
    </source>
</evidence>
<evidence type="ECO:0000256" key="5">
    <source>
        <dbReference type="ARBA" id="ARBA00022741"/>
    </source>
</evidence>
<evidence type="ECO:0000256" key="3">
    <source>
        <dbReference type="ARBA" id="ARBA00022679"/>
    </source>
</evidence>
<reference evidence="13 14" key="1">
    <citation type="submission" date="2013-10" db="EMBL/GenBank/DDBJ databases">
        <title>Complete genome sequence of Corynebacterium lactis DSM 45799(T), isolated from raw cow milk.</title>
        <authorList>
            <person name="Ruckert C."/>
            <person name="Albersmeier A."/>
            <person name="Lipski A."/>
            <person name="Kalinowski J."/>
        </authorList>
    </citation>
    <scope>NUCLEOTIDE SEQUENCE [LARGE SCALE GENOMIC DNA]</scope>
    <source>
        <strain evidence="13 14">RW2-5</strain>
    </source>
</reference>
<sequence length="763" mass="80945">MAQILEGDVLDERYLIGAAIARGGMSTVYRATDLRLDRPVAAKVMDPRYVDDASFRTRFEREARAVAHLNDESLVNVYDQGTDRAGHVFLIMELVDGGTLRELLRERGPMPPHAAAAVMRSVLKALSVAHSRNMVHRDVKPENVLISSTGKVKLADFGLVRAAADAKITSNSVIVGTVAYLSPEQVTGHSITPASDVYSAGVLLFELLTGSTPFNADSSLGVAMKRLSEDVPPPSELIDGVPAEFDELVAVACMRNPAERFADAAEFAEALDDIAVRLALPPFRVPAPTDSAAGRAATQDETWAASSGRPNSWKETAAYPQDDFGGPQRDRTGQFPADDSPTTFAQPTGAVIPPTTPVPGPEQTQPELGGYRDRAPEVPPHAPEVQAPGRNRIEPRSAAKSTPPGRQRTRRGCALWIVIALLATLGMGLGSWWLGSGRYGEVPSITGLSQPQAMSAITDAGFEPVVDRRYHNSVAASQVIGTEPVAGQQAVRGDDVKVLVSLGRPTVPPYPANHSPQAFSAALADRTLQEKVGSPVYSDDVETGGLVKSDPSPGVSVDVGTAVTVHYSKGKAPVQVPDVIGMSEDAARKRLESAGLVVADVKKVFSRDAKPDEVLDVSPGAGSGLIKGSSVTLQVNNGIEIPHVVGRKQDDALRALAKVGINQVEIRDAGRSSRPNGRVESVSPKEGELIDPDNPAAVVYVSRRTEVPSLLGRTIEKAREAAEKAGLELRVDGNAADGDRIFWQSPRPGADARAGDTVTVKGF</sequence>
<dbReference type="EC" id="2.7.11.1" evidence="1"/>
<feature type="compositionally biased region" description="Polar residues" evidence="10">
    <location>
        <begin position="299"/>
        <end position="314"/>
    </location>
</feature>
<feature type="domain" description="PASTA" evidence="12">
    <location>
        <begin position="436"/>
        <end position="502"/>
    </location>
</feature>
<evidence type="ECO:0000259" key="11">
    <source>
        <dbReference type="PROSITE" id="PS50011"/>
    </source>
</evidence>
<keyword evidence="6 13" id="KW-0418">Kinase</keyword>
<dbReference type="Gene3D" id="3.30.200.20">
    <property type="entry name" value="Phosphorylase Kinase, domain 1"/>
    <property type="match status" value="1"/>
</dbReference>
<name>A0A0K2H131_9CORY</name>
<dbReference type="Gene3D" id="1.10.510.10">
    <property type="entry name" value="Transferase(Phosphotransferase) domain 1"/>
    <property type="match status" value="1"/>
</dbReference>
<accession>A0A0K2H131</accession>
<protein>
    <recommendedName>
        <fullName evidence="1">non-specific serine/threonine protein kinase</fullName>
        <ecNumber evidence="1">2.7.11.1</ecNumber>
    </recommendedName>
</protein>
<dbReference type="CDD" id="cd14014">
    <property type="entry name" value="STKc_PknB_like"/>
    <property type="match status" value="1"/>
</dbReference>
<feature type="domain" description="PASTA" evidence="12">
    <location>
        <begin position="701"/>
        <end position="763"/>
    </location>
</feature>
<evidence type="ECO:0000313" key="14">
    <source>
        <dbReference type="Proteomes" id="UP000058446"/>
    </source>
</evidence>
<dbReference type="Gene3D" id="3.30.10.20">
    <property type="match status" value="5"/>
</dbReference>
<dbReference type="SUPFAM" id="SSF54184">
    <property type="entry name" value="Penicillin-binding protein 2x (pbp-2x), c-terminal domain"/>
    <property type="match status" value="1"/>
</dbReference>
<evidence type="ECO:0000256" key="9">
    <source>
        <dbReference type="ARBA" id="ARBA00048679"/>
    </source>
</evidence>
<keyword evidence="14" id="KW-1185">Reference proteome</keyword>
<feature type="domain" description="Protein kinase" evidence="11">
    <location>
        <begin position="14"/>
        <end position="276"/>
    </location>
</feature>
<evidence type="ECO:0000259" key="12">
    <source>
        <dbReference type="PROSITE" id="PS51178"/>
    </source>
</evidence>
<dbReference type="PROSITE" id="PS00108">
    <property type="entry name" value="PROTEIN_KINASE_ST"/>
    <property type="match status" value="1"/>
</dbReference>
<evidence type="ECO:0000256" key="1">
    <source>
        <dbReference type="ARBA" id="ARBA00012513"/>
    </source>
</evidence>
<dbReference type="PROSITE" id="PS50011">
    <property type="entry name" value="PROTEIN_KINASE_DOM"/>
    <property type="match status" value="1"/>
</dbReference>
<dbReference type="AlphaFoldDB" id="A0A0K2H131"/>
<dbReference type="PATRIC" id="fig|1408189.4.peg.1595"/>
<gene>
    <name evidence="13" type="ORF">CLAC_07960</name>
</gene>
<evidence type="ECO:0000256" key="2">
    <source>
        <dbReference type="ARBA" id="ARBA00022527"/>
    </source>
</evidence>
<dbReference type="FunFam" id="1.10.510.10:FF:000021">
    <property type="entry name" value="Serine/threonine protein kinase"/>
    <property type="match status" value="1"/>
</dbReference>
<feature type="region of interest" description="Disordered" evidence="10">
    <location>
        <begin position="286"/>
        <end position="408"/>
    </location>
</feature>
<dbReference type="OrthoDB" id="9762169at2"/>
<comment type="catalytic activity">
    <reaction evidence="8">
        <text>L-threonyl-[protein] + ATP = O-phospho-L-threonyl-[protein] + ADP + H(+)</text>
        <dbReference type="Rhea" id="RHEA:46608"/>
        <dbReference type="Rhea" id="RHEA-COMP:11060"/>
        <dbReference type="Rhea" id="RHEA-COMP:11605"/>
        <dbReference type="ChEBI" id="CHEBI:15378"/>
        <dbReference type="ChEBI" id="CHEBI:30013"/>
        <dbReference type="ChEBI" id="CHEBI:30616"/>
        <dbReference type="ChEBI" id="CHEBI:61977"/>
        <dbReference type="ChEBI" id="CHEBI:456216"/>
        <dbReference type="EC" id="2.7.11.1"/>
    </reaction>
</comment>
<dbReference type="Proteomes" id="UP000058446">
    <property type="component" value="Chromosome"/>
</dbReference>
<dbReference type="NCBIfam" id="NF033483">
    <property type="entry name" value="PknB_PASTA_kin"/>
    <property type="match status" value="1"/>
</dbReference>
<dbReference type="Pfam" id="PF03793">
    <property type="entry name" value="PASTA"/>
    <property type="match status" value="4"/>
</dbReference>
<dbReference type="PANTHER" id="PTHR43289:SF6">
    <property type="entry name" value="SERINE_THREONINE-PROTEIN KINASE NEKL-3"/>
    <property type="match status" value="1"/>
</dbReference>
<dbReference type="EMBL" id="CP006841">
    <property type="protein sequence ID" value="ALA67658.1"/>
    <property type="molecule type" value="Genomic_DNA"/>
</dbReference>
<comment type="catalytic activity">
    <reaction evidence="9">
        <text>L-seryl-[protein] + ATP = O-phospho-L-seryl-[protein] + ADP + H(+)</text>
        <dbReference type="Rhea" id="RHEA:17989"/>
        <dbReference type="Rhea" id="RHEA-COMP:9863"/>
        <dbReference type="Rhea" id="RHEA-COMP:11604"/>
        <dbReference type="ChEBI" id="CHEBI:15378"/>
        <dbReference type="ChEBI" id="CHEBI:29999"/>
        <dbReference type="ChEBI" id="CHEBI:30616"/>
        <dbReference type="ChEBI" id="CHEBI:83421"/>
        <dbReference type="ChEBI" id="CHEBI:456216"/>
        <dbReference type="EC" id="2.7.11.1"/>
    </reaction>
</comment>
<dbReference type="SUPFAM" id="SSF56112">
    <property type="entry name" value="Protein kinase-like (PK-like)"/>
    <property type="match status" value="1"/>
</dbReference>
<dbReference type="PANTHER" id="PTHR43289">
    <property type="entry name" value="MITOGEN-ACTIVATED PROTEIN KINASE KINASE KINASE 20-RELATED"/>
    <property type="match status" value="1"/>
</dbReference>
<dbReference type="InterPro" id="IPR008271">
    <property type="entry name" value="Ser/Thr_kinase_AS"/>
</dbReference>
<dbReference type="STRING" id="1408189.CLAC_07960"/>
<evidence type="ECO:0000256" key="7">
    <source>
        <dbReference type="ARBA" id="ARBA00022840"/>
    </source>
</evidence>
<feature type="region of interest" description="Disordered" evidence="10">
    <location>
        <begin position="668"/>
        <end position="688"/>
    </location>
</feature>
<keyword evidence="3" id="KW-0808">Transferase</keyword>
<dbReference type="InterPro" id="IPR005543">
    <property type="entry name" value="PASTA_dom"/>
</dbReference>
<dbReference type="InterPro" id="IPR011009">
    <property type="entry name" value="Kinase-like_dom_sf"/>
</dbReference>
<keyword evidence="7" id="KW-0067">ATP-binding</keyword>
<dbReference type="KEGG" id="clw:CLAC_07960"/>
<dbReference type="Pfam" id="PF00069">
    <property type="entry name" value="Pkinase"/>
    <property type="match status" value="1"/>
</dbReference>
<dbReference type="PROSITE" id="PS51178">
    <property type="entry name" value="PASTA"/>
    <property type="match status" value="3"/>
</dbReference>
<evidence type="ECO:0000313" key="13">
    <source>
        <dbReference type="EMBL" id="ALA67658.1"/>
    </source>
</evidence>
<dbReference type="SMART" id="SM00740">
    <property type="entry name" value="PASTA"/>
    <property type="match status" value="4"/>
</dbReference>
<evidence type="ECO:0000256" key="4">
    <source>
        <dbReference type="ARBA" id="ARBA00022737"/>
    </source>
</evidence>
<proteinExistence type="predicted"/>
<dbReference type="RefSeq" id="WP_053412427.1">
    <property type="nucleotide sequence ID" value="NZ_CP006841.1"/>
</dbReference>
<organism evidence="13 14">
    <name type="scientific">Corynebacterium lactis RW2-5</name>
    <dbReference type="NCBI Taxonomy" id="1408189"/>
    <lineage>
        <taxon>Bacteria</taxon>
        <taxon>Bacillati</taxon>
        <taxon>Actinomycetota</taxon>
        <taxon>Actinomycetes</taxon>
        <taxon>Mycobacteriales</taxon>
        <taxon>Corynebacteriaceae</taxon>
        <taxon>Corynebacterium</taxon>
    </lineage>
</organism>